<evidence type="ECO:0000259" key="8">
    <source>
        <dbReference type="Pfam" id="PF06808"/>
    </source>
</evidence>
<feature type="transmembrane region" description="Helical" evidence="7">
    <location>
        <begin position="277"/>
        <end position="299"/>
    </location>
</feature>
<evidence type="ECO:0000256" key="5">
    <source>
        <dbReference type="ARBA" id="ARBA00022989"/>
    </source>
</evidence>
<proteinExistence type="predicted"/>
<dbReference type="PANTHER" id="PTHR33362">
    <property type="entry name" value="SIALIC ACID TRAP TRANSPORTER PERMEASE PROTEIN SIAT-RELATED"/>
    <property type="match status" value="1"/>
</dbReference>
<feature type="transmembrane region" description="Helical" evidence="7">
    <location>
        <begin position="54"/>
        <end position="74"/>
    </location>
</feature>
<dbReference type="NCBIfam" id="TIGR00786">
    <property type="entry name" value="dctM"/>
    <property type="match status" value="1"/>
</dbReference>
<dbReference type="GO" id="GO:0005886">
    <property type="term" value="C:plasma membrane"/>
    <property type="evidence" value="ECO:0007669"/>
    <property type="project" value="UniProtKB-SubCell"/>
</dbReference>
<evidence type="ECO:0000256" key="2">
    <source>
        <dbReference type="ARBA" id="ARBA00022475"/>
    </source>
</evidence>
<feature type="domain" description="TRAP C4-dicarboxylate transport system permease DctM subunit" evidence="8">
    <location>
        <begin position="6"/>
        <end position="421"/>
    </location>
</feature>
<evidence type="ECO:0000256" key="1">
    <source>
        <dbReference type="ARBA" id="ARBA00004429"/>
    </source>
</evidence>
<comment type="subcellular location">
    <subcellularLocation>
        <location evidence="1">Cell inner membrane</location>
        <topology evidence="1">Multi-pass membrane protein</topology>
    </subcellularLocation>
</comment>
<gene>
    <name evidence="9" type="ORF">METZ01_LOCUS98711</name>
</gene>
<evidence type="ECO:0000256" key="3">
    <source>
        <dbReference type="ARBA" id="ARBA00022519"/>
    </source>
</evidence>
<keyword evidence="2" id="KW-1003">Cell membrane</keyword>
<sequence length="432" mass="46514">MVLGIVVGLLVLVLSAVPVAAVLGILTFVLDEVAMEGRLTPAVAEIYWENSKNFILVAVPMFILLGEIMLRAGIARRMYGAVIQWLSWLPGGLMHANIGSCTIFAASSGSSVATAATVGTVAYPEIEAQQYNERLFLGSLAAGGTLGILVPPSINLIIYGLLTDTSVPELYLAGIIPGIILSWLFMLAIIGACMYRRSWGGTKIETNWSQRIRTLPHLLPPIVLFAAVVGSIYGGVATPTEAASIGVVVALIIAASFRTLNISMLRDCFEGTMRTTAMIMLIVFAAIFLNFVLGFMGITQAMLNFIAAMGLTPVQTIYLIVGFYLILGMFMETLSMMLTTIPVVFPIVMKLGVPEFSDVWFGILITLLMEAALITPPIGINLYVVQGIRTRGGKFNDVAIGAIPFVFAMLAMIVILISWPSIATWLPNLVYH</sequence>
<accession>A0A381W1T6</accession>
<dbReference type="GO" id="GO:0022857">
    <property type="term" value="F:transmembrane transporter activity"/>
    <property type="evidence" value="ECO:0007669"/>
    <property type="project" value="TreeGrafter"/>
</dbReference>
<feature type="transmembrane region" description="Helical" evidence="7">
    <location>
        <begin position="135"/>
        <end position="158"/>
    </location>
</feature>
<feature type="transmembrane region" description="Helical" evidence="7">
    <location>
        <begin position="215"/>
        <end position="236"/>
    </location>
</feature>
<feature type="transmembrane region" description="Helical" evidence="7">
    <location>
        <begin position="170"/>
        <end position="195"/>
    </location>
</feature>
<dbReference type="AlphaFoldDB" id="A0A381W1T6"/>
<evidence type="ECO:0000313" key="9">
    <source>
        <dbReference type="EMBL" id="SVA45857.1"/>
    </source>
</evidence>
<reference evidence="9" key="1">
    <citation type="submission" date="2018-05" db="EMBL/GenBank/DDBJ databases">
        <authorList>
            <person name="Lanie J.A."/>
            <person name="Ng W.-L."/>
            <person name="Kazmierczak K.M."/>
            <person name="Andrzejewski T.M."/>
            <person name="Davidsen T.M."/>
            <person name="Wayne K.J."/>
            <person name="Tettelin H."/>
            <person name="Glass J.I."/>
            <person name="Rusch D."/>
            <person name="Podicherti R."/>
            <person name="Tsui H.-C.T."/>
            <person name="Winkler M.E."/>
        </authorList>
    </citation>
    <scope>NUCLEOTIDE SEQUENCE</scope>
</reference>
<dbReference type="Pfam" id="PF06808">
    <property type="entry name" value="DctM"/>
    <property type="match status" value="1"/>
</dbReference>
<name>A0A381W1T6_9ZZZZ</name>
<evidence type="ECO:0000256" key="4">
    <source>
        <dbReference type="ARBA" id="ARBA00022692"/>
    </source>
</evidence>
<dbReference type="PANTHER" id="PTHR33362:SF5">
    <property type="entry name" value="C4-DICARBOXYLATE TRAP TRANSPORTER LARGE PERMEASE PROTEIN DCTM"/>
    <property type="match status" value="1"/>
</dbReference>
<organism evidence="9">
    <name type="scientific">marine metagenome</name>
    <dbReference type="NCBI Taxonomy" id="408172"/>
    <lineage>
        <taxon>unclassified sequences</taxon>
        <taxon>metagenomes</taxon>
        <taxon>ecological metagenomes</taxon>
    </lineage>
</organism>
<evidence type="ECO:0000256" key="6">
    <source>
        <dbReference type="ARBA" id="ARBA00023136"/>
    </source>
</evidence>
<dbReference type="InterPro" id="IPR010656">
    <property type="entry name" value="DctM"/>
</dbReference>
<dbReference type="EMBL" id="UINC01010295">
    <property type="protein sequence ID" value="SVA45857.1"/>
    <property type="molecule type" value="Genomic_DNA"/>
</dbReference>
<keyword evidence="3" id="KW-0997">Cell inner membrane</keyword>
<feature type="transmembrane region" description="Helical" evidence="7">
    <location>
        <begin position="305"/>
        <end position="327"/>
    </location>
</feature>
<dbReference type="PIRSF" id="PIRSF006066">
    <property type="entry name" value="HI0050"/>
    <property type="match status" value="1"/>
</dbReference>
<keyword evidence="4 7" id="KW-0812">Transmembrane</keyword>
<dbReference type="InterPro" id="IPR004681">
    <property type="entry name" value="TRAP_DctM"/>
</dbReference>
<keyword evidence="6 7" id="KW-0472">Membrane</keyword>
<keyword evidence="5 7" id="KW-1133">Transmembrane helix</keyword>
<feature type="transmembrane region" description="Helical" evidence="7">
    <location>
        <begin position="359"/>
        <end position="385"/>
    </location>
</feature>
<feature type="transmembrane region" description="Helical" evidence="7">
    <location>
        <begin position="242"/>
        <end position="265"/>
    </location>
</feature>
<feature type="transmembrane region" description="Helical" evidence="7">
    <location>
        <begin position="397"/>
        <end position="419"/>
    </location>
</feature>
<feature type="transmembrane region" description="Helical" evidence="7">
    <location>
        <begin position="334"/>
        <end position="353"/>
    </location>
</feature>
<protein>
    <recommendedName>
        <fullName evidence="8">TRAP C4-dicarboxylate transport system permease DctM subunit domain-containing protein</fullName>
    </recommendedName>
</protein>
<evidence type="ECO:0000256" key="7">
    <source>
        <dbReference type="SAM" id="Phobius"/>
    </source>
</evidence>